<protein>
    <submittedName>
        <fullName evidence="1">Uncharacterized protein</fullName>
    </submittedName>
</protein>
<dbReference type="EMBL" id="NIZW01000006">
    <property type="protein sequence ID" value="PHQ35796.1"/>
    <property type="molecule type" value="Genomic_DNA"/>
</dbReference>
<dbReference type="AlphaFoldDB" id="A0A2G1W9V3"/>
<keyword evidence="2" id="KW-1185">Reference proteome</keyword>
<sequence>MSQSDETTSCGKIPLWIQGIIRLRVGCLDCNGWPGDYGGTCTGVFTIDICQMIQSHLIQ</sequence>
<organism evidence="1 2">
    <name type="scientific">Rhodopirellula bahusiensis</name>
    <dbReference type="NCBI Taxonomy" id="2014065"/>
    <lineage>
        <taxon>Bacteria</taxon>
        <taxon>Pseudomonadati</taxon>
        <taxon>Planctomycetota</taxon>
        <taxon>Planctomycetia</taxon>
        <taxon>Pirellulales</taxon>
        <taxon>Pirellulaceae</taxon>
        <taxon>Rhodopirellula</taxon>
    </lineage>
</organism>
<dbReference type="Proteomes" id="UP000225740">
    <property type="component" value="Unassembled WGS sequence"/>
</dbReference>
<proteinExistence type="predicted"/>
<accession>A0A2G1W9V3</accession>
<name>A0A2G1W9V3_9BACT</name>
<comment type="caution">
    <text evidence="1">The sequence shown here is derived from an EMBL/GenBank/DDBJ whole genome shotgun (WGS) entry which is preliminary data.</text>
</comment>
<gene>
    <name evidence="1" type="ORF">CEE69_09410</name>
</gene>
<evidence type="ECO:0000313" key="1">
    <source>
        <dbReference type="EMBL" id="PHQ35796.1"/>
    </source>
</evidence>
<reference evidence="1 2" key="1">
    <citation type="submission" date="2017-06" db="EMBL/GenBank/DDBJ databases">
        <title>Description of Rhodopirellula bahusiensis sp. nov.</title>
        <authorList>
            <person name="Kizina J."/>
            <person name="Harder J."/>
        </authorList>
    </citation>
    <scope>NUCLEOTIDE SEQUENCE [LARGE SCALE GENOMIC DNA]</scope>
    <source>
        <strain evidence="1 2">SWK21</strain>
    </source>
</reference>
<evidence type="ECO:0000313" key="2">
    <source>
        <dbReference type="Proteomes" id="UP000225740"/>
    </source>
</evidence>